<dbReference type="PANTHER" id="PTHR47661:SF4">
    <property type="entry name" value="OS08G0162600 PROTEIN"/>
    <property type="match status" value="1"/>
</dbReference>
<gene>
    <name evidence="3" type="ORF">KFL_000280070</name>
</gene>
<dbReference type="AlphaFoldDB" id="A0A1Y1HNJ1"/>
<evidence type="ECO:0000313" key="3">
    <source>
        <dbReference type="EMBL" id="GAQ79302.1"/>
    </source>
</evidence>
<evidence type="ECO:0000256" key="1">
    <source>
        <dbReference type="SAM" id="Phobius"/>
    </source>
</evidence>
<name>A0A1Y1HNJ1_KLENI</name>
<sequence length="280" mass="29271">MASIASAARVAGAQSLASCVASASYGTQPQANALFVPALPAKQQAALGPQSQVDLTSSFIGTGLPSLSRPAKRIKAQASSSNRSAVVARTAAAGKQIEVDVEKPLGLTLGQKSNGVITITQVSGNAAKAGLKTGDQVVYTSSFFGDELWPADKLGFTQTAIKAKSDSVYFVVQRGGEPVNTKRLSTRKAPSRFGKQLTAAQKERATHICLDCGYIYTLGKSFEDQPDDFLCPQCRAPKTRFAGYDPETGRVSGGGTPLSVLISILVSISAIGGLFYYLSL</sequence>
<organism evidence="3 4">
    <name type="scientific">Klebsormidium nitens</name>
    <name type="common">Green alga</name>
    <name type="synonym">Ulothrix nitens</name>
    <dbReference type="NCBI Taxonomy" id="105231"/>
    <lineage>
        <taxon>Eukaryota</taxon>
        <taxon>Viridiplantae</taxon>
        <taxon>Streptophyta</taxon>
        <taxon>Klebsormidiophyceae</taxon>
        <taxon>Klebsormidiales</taxon>
        <taxon>Klebsormidiaceae</taxon>
        <taxon>Klebsormidium</taxon>
    </lineage>
</organism>
<keyword evidence="1" id="KW-0812">Transmembrane</keyword>
<dbReference type="PROSITE" id="PS50903">
    <property type="entry name" value="RUBREDOXIN_LIKE"/>
    <property type="match status" value="1"/>
</dbReference>
<dbReference type="Gene3D" id="2.20.28.10">
    <property type="match status" value="1"/>
</dbReference>
<dbReference type="OrthoDB" id="10264829at2759"/>
<dbReference type="InterPro" id="IPR024934">
    <property type="entry name" value="Rubredoxin-like_dom"/>
</dbReference>
<accession>A0A1Y1HNJ1</accession>
<dbReference type="OMA" id="YACPQCI"/>
<dbReference type="Proteomes" id="UP000054558">
    <property type="component" value="Unassembled WGS sequence"/>
</dbReference>
<dbReference type="PANTHER" id="PTHR47661">
    <property type="entry name" value="PHOSPHOGLUCAN PHOSPHATASE LSF1, CHLOROPLASTIC"/>
    <property type="match status" value="1"/>
</dbReference>
<feature type="transmembrane region" description="Helical" evidence="1">
    <location>
        <begin position="258"/>
        <end position="278"/>
    </location>
</feature>
<dbReference type="InterPro" id="IPR036034">
    <property type="entry name" value="PDZ_sf"/>
</dbReference>
<protein>
    <recommendedName>
        <fullName evidence="2">Rubredoxin-like domain-containing protein</fullName>
    </recommendedName>
</protein>
<dbReference type="SUPFAM" id="SSF50156">
    <property type="entry name" value="PDZ domain-like"/>
    <property type="match status" value="1"/>
</dbReference>
<keyword evidence="4" id="KW-1185">Reference proteome</keyword>
<evidence type="ECO:0000259" key="2">
    <source>
        <dbReference type="PROSITE" id="PS50903"/>
    </source>
</evidence>
<dbReference type="SUPFAM" id="SSF57802">
    <property type="entry name" value="Rubredoxin-like"/>
    <property type="match status" value="1"/>
</dbReference>
<proteinExistence type="predicted"/>
<dbReference type="GO" id="GO:0005506">
    <property type="term" value="F:iron ion binding"/>
    <property type="evidence" value="ECO:0007669"/>
    <property type="project" value="InterPro"/>
</dbReference>
<keyword evidence="1" id="KW-0472">Membrane</keyword>
<evidence type="ECO:0000313" key="4">
    <source>
        <dbReference type="Proteomes" id="UP000054558"/>
    </source>
</evidence>
<dbReference type="EMBL" id="DF236977">
    <property type="protein sequence ID" value="GAQ79302.1"/>
    <property type="molecule type" value="Genomic_DNA"/>
</dbReference>
<reference evidence="3 4" key="1">
    <citation type="journal article" date="2014" name="Nat. Commun.">
        <title>Klebsormidium flaccidum genome reveals primary factors for plant terrestrial adaptation.</title>
        <authorList>
            <person name="Hori K."/>
            <person name="Maruyama F."/>
            <person name="Fujisawa T."/>
            <person name="Togashi T."/>
            <person name="Yamamoto N."/>
            <person name="Seo M."/>
            <person name="Sato S."/>
            <person name="Yamada T."/>
            <person name="Mori H."/>
            <person name="Tajima N."/>
            <person name="Moriyama T."/>
            <person name="Ikeuchi M."/>
            <person name="Watanabe M."/>
            <person name="Wada H."/>
            <person name="Kobayashi K."/>
            <person name="Saito M."/>
            <person name="Masuda T."/>
            <person name="Sasaki-Sekimoto Y."/>
            <person name="Mashiguchi K."/>
            <person name="Awai K."/>
            <person name="Shimojima M."/>
            <person name="Masuda S."/>
            <person name="Iwai M."/>
            <person name="Nobusawa T."/>
            <person name="Narise T."/>
            <person name="Kondo S."/>
            <person name="Saito H."/>
            <person name="Sato R."/>
            <person name="Murakawa M."/>
            <person name="Ihara Y."/>
            <person name="Oshima-Yamada Y."/>
            <person name="Ohtaka K."/>
            <person name="Satoh M."/>
            <person name="Sonobe K."/>
            <person name="Ishii M."/>
            <person name="Ohtani R."/>
            <person name="Kanamori-Sato M."/>
            <person name="Honoki R."/>
            <person name="Miyazaki D."/>
            <person name="Mochizuki H."/>
            <person name="Umetsu J."/>
            <person name="Higashi K."/>
            <person name="Shibata D."/>
            <person name="Kamiya Y."/>
            <person name="Sato N."/>
            <person name="Nakamura Y."/>
            <person name="Tabata S."/>
            <person name="Ida S."/>
            <person name="Kurokawa K."/>
            <person name="Ohta H."/>
        </authorList>
    </citation>
    <scope>NUCLEOTIDE SEQUENCE [LARGE SCALE GENOMIC DNA]</scope>
    <source>
        <strain evidence="3 4">NIES-2285</strain>
    </source>
</reference>
<feature type="domain" description="Rubredoxin-like" evidence="2">
    <location>
        <begin position="204"/>
        <end position="244"/>
    </location>
</feature>
<keyword evidence="1" id="KW-1133">Transmembrane helix</keyword>